<dbReference type="EMBL" id="MU005570">
    <property type="protein sequence ID" value="KAF2690727.1"/>
    <property type="molecule type" value="Genomic_DNA"/>
</dbReference>
<organism evidence="1 2">
    <name type="scientific">Lentithecium fluviatile CBS 122367</name>
    <dbReference type="NCBI Taxonomy" id="1168545"/>
    <lineage>
        <taxon>Eukaryota</taxon>
        <taxon>Fungi</taxon>
        <taxon>Dikarya</taxon>
        <taxon>Ascomycota</taxon>
        <taxon>Pezizomycotina</taxon>
        <taxon>Dothideomycetes</taxon>
        <taxon>Pleosporomycetidae</taxon>
        <taxon>Pleosporales</taxon>
        <taxon>Massarineae</taxon>
        <taxon>Lentitheciaceae</taxon>
        <taxon>Lentithecium</taxon>
    </lineage>
</organism>
<dbReference type="AlphaFoldDB" id="A0A6G1JJI6"/>
<keyword evidence="2" id="KW-1185">Reference proteome</keyword>
<dbReference type="OrthoDB" id="2345911at2759"/>
<evidence type="ECO:0000313" key="1">
    <source>
        <dbReference type="EMBL" id="KAF2690727.1"/>
    </source>
</evidence>
<evidence type="ECO:0000313" key="2">
    <source>
        <dbReference type="Proteomes" id="UP000799291"/>
    </source>
</evidence>
<accession>A0A6G1JJI6</accession>
<gene>
    <name evidence="1" type="ORF">K458DRAFT_473844</name>
</gene>
<name>A0A6G1JJI6_9PLEO</name>
<reference evidence="1" key="1">
    <citation type="journal article" date="2020" name="Stud. Mycol.">
        <title>101 Dothideomycetes genomes: a test case for predicting lifestyles and emergence of pathogens.</title>
        <authorList>
            <person name="Haridas S."/>
            <person name="Albert R."/>
            <person name="Binder M."/>
            <person name="Bloem J."/>
            <person name="Labutti K."/>
            <person name="Salamov A."/>
            <person name="Andreopoulos B."/>
            <person name="Baker S."/>
            <person name="Barry K."/>
            <person name="Bills G."/>
            <person name="Bluhm B."/>
            <person name="Cannon C."/>
            <person name="Castanera R."/>
            <person name="Culley D."/>
            <person name="Daum C."/>
            <person name="Ezra D."/>
            <person name="Gonzalez J."/>
            <person name="Henrissat B."/>
            <person name="Kuo A."/>
            <person name="Liang C."/>
            <person name="Lipzen A."/>
            <person name="Lutzoni F."/>
            <person name="Magnuson J."/>
            <person name="Mondo S."/>
            <person name="Nolan M."/>
            <person name="Ohm R."/>
            <person name="Pangilinan J."/>
            <person name="Park H.-J."/>
            <person name="Ramirez L."/>
            <person name="Alfaro M."/>
            <person name="Sun H."/>
            <person name="Tritt A."/>
            <person name="Yoshinaga Y."/>
            <person name="Zwiers L.-H."/>
            <person name="Turgeon B."/>
            <person name="Goodwin S."/>
            <person name="Spatafora J."/>
            <person name="Crous P."/>
            <person name="Grigoriev I."/>
        </authorList>
    </citation>
    <scope>NUCLEOTIDE SEQUENCE</scope>
    <source>
        <strain evidence="1">CBS 122367</strain>
    </source>
</reference>
<protein>
    <submittedName>
        <fullName evidence="1">Uncharacterized protein</fullName>
    </submittedName>
</protein>
<dbReference type="Proteomes" id="UP000799291">
    <property type="component" value="Unassembled WGS sequence"/>
</dbReference>
<sequence length="292" mass="33975">MSNSSYPCASPPHRVAWTSLVDRSIAAWDEIAADDQTPRRDLPRSMLQGCHSLDDFHAQNDYVLLPALPGFVMRSDCFFVSHFWRTQEHPDPDGEYLCLHQAEFEPQTWSYIWVDWTCMPQNPRSSPKEGYFHRCLRTVSAIIRNCGFVYFHPPFEPRLWILYEITEYVLTCSGGIGLITDIEPFLTHMDEMLKTGVQATLAKHAYRCSFDLDRQYPTSRLELLVLLRRFFDIDSIRKIMDHVTWFRVSGTQYYPGVELNRYEGTLVVNGAMLRFTTFPQWGDGKYSQANCL</sequence>
<proteinExistence type="predicted"/>